<name>A0A655QQE2_VIBCL</name>
<organism evidence="1 2">
    <name type="scientific">Vibrio cholerae</name>
    <dbReference type="NCBI Taxonomy" id="666"/>
    <lineage>
        <taxon>Bacteria</taxon>
        <taxon>Pseudomonadati</taxon>
        <taxon>Pseudomonadota</taxon>
        <taxon>Gammaproteobacteria</taxon>
        <taxon>Vibrionales</taxon>
        <taxon>Vibrionaceae</taxon>
        <taxon>Vibrio</taxon>
    </lineage>
</organism>
<dbReference type="EMBL" id="CWOW01000010">
    <property type="protein sequence ID" value="CSA70130.1"/>
    <property type="molecule type" value="Genomic_DNA"/>
</dbReference>
<evidence type="ECO:0000313" key="1">
    <source>
        <dbReference type="EMBL" id="CSA70130.1"/>
    </source>
</evidence>
<proteinExistence type="predicted"/>
<accession>A0A655QQE2</accession>
<dbReference type="AlphaFoldDB" id="A0A655QQE2"/>
<protein>
    <submittedName>
        <fullName evidence="1">Uncharacterized protein</fullName>
    </submittedName>
</protein>
<reference evidence="1 2" key="1">
    <citation type="submission" date="2015-07" db="EMBL/GenBank/DDBJ databases">
        <authorList>
            <consortium name="Pathogen Informatics"/>
        </authorList>
    </citation>
    <scope>NUCLEOTIDE SEQUENCE [LARGE SCALE GENOMIC DNA]</scope>
    <source>
        <strain evidence="1 2">A51</strain>
    </source>
</reference>
<gene>
    <name evidence="1" type="ORF">ERS013165_02228</name>
</gene>
<sequence>MQREEQILHYRSHTEMSTSRFMSGYEETRETMMIDLRAIMRQMDKGSNHIYQLNNGQVSRESVEKRHLLNLIVKEKHHKGEPTYYRWKIVLNRSRIVDIESIPLT</sequence>
<evidence type="ECO:0000313" key="2">
    <source>
        <dbReference type="Proteomes" id="UP000044806"/>
    </source>
</evidence>
<dbReference type="Proteomes" id="UP000044806">
    <property type="component" value="Unassembled WGS sequence"/>
</dbReference>